<gene>
    <name evidence="9" type="ORF">SEMRO_19_G013520.1</name>
</gene>
<evidence type="ECO:0000256" key="1">
    <source>
        <dbReference type="ARBA" id="ARBA00000971"/>
    </source>
</evidence>
<evidence type="ECO:0000313" key="9">
    <source>
        <dbReference type="EMBL" id="CAB9497401.1"/>
    </source>
</evidence>
<evidence type="ECO:0000313" key="10">
    <source>
        <dbReference type="Proteomes" id="UP001153069"/>
    </source>
</evidence>
<organism evidence="9 10">
    <name type="scientific">Seminavis robusta</name>
    <dbReference type="NCBI Taxonomy" id="568900"/>
    <lineage>
        <taxon>Eukaryota</taxon>
        <taxon>Sar</taxon>
        <taxon>Stramenopiles</taxon>
        <taxon>Ochrophyta</taxon>
        <taxon>Bacillariophyta</taxon>
        <taxon>Bacillariophyceae</taxon>
        <taxon>Bacillariophycidae</taxon>
        <taxon>Naviculales</taxon>
        <taxon>Naviculaceae</taxon>
        <taxon>Seminavis</taxon>
    </lineage>
</organism>
<dbReference type="PROSITE" id="PS51504">
    <property type="entry name" value="H15"/>
    <property type="match status" value="1"/>
</dbReference>
<dbReference type="PROSITE" id="PS50059">
    <property type="entry name" value="FKBP_PPIASE"/>
    <property type="match status" value="1"/>
</dbReference>
<name>A0A9N8DAY6_9STRA</name>
<keyword evidence="10" id="KW-1185">Reference proteome</keyword>
<dbReference type="PANTHER" id="PTHR45779:SF5">
    <property type="entry name" value="PEPTIDYLPROLYL ISOMERASE"/>
    <property type="match status" value="1"/>
</dbReference>
<dbReference type="GO" id="GO:0000786">
    <property type="term" value="C:nucleosome"/>
    <property type="evidence" value="ECO:0007669"/>
    <property type="project" value="InterPro"/>
</dbReference>
<evidence type="ECO:0000256" key="4">
    <source>
        <dbReference type="ARBA" id="ARBA00023235"/>
    </source>
</evidence>
<dbReference type="Pfam" id="PF00254">
    <property type="entry name" value="FKBP_C"/>
    <property type="match status" value="1"/>
</dbReference>
<evidence type="ECO:0000256" key="3">
    <source>
        <dbReference type="ARBA" id="ARBA00023110"/>
    </source>
</evidence>
<dbReference type="InterPro" id="IPR001179">
    <property type="entry name" value="PPIase_FKBP_dom"/>
</dbReference>
<dbReference type="AlphaFoldDB" id="A0A9N8DAY6"/>
<dbReference type="Pfam" id="PF00538">
    <property type="entry name" value="Linker_histone"/>
    <property type="match status" value="1"/>
</dbReference>
<dbReference type="InterPro" id="IPR046357">
    <property type="entry name" value="PPIase_dom_sf"/>
</dbReference>
<proteinExistence type="predicted"/>
<dbReference type="GO" id="GO:0006334">
    <property type="term" value="P:nucleosome assembly"/>
    <property type="evidence" value="ECO:0007669"/>
    <property type="project" value="InterPro"/>
</dbReference>
<sequence length="241" mass="25953">MPRTSKTAAGRRAFISNNTYINTNNTTVVSTESSTTPTDDTIKSSSSSSKQPKSVLDKIVYAIRQQPGTSKGVSRTAIAKYLKAEMEYENPNAIKTALKKGVDKGVLEQNGQSFRVSGDPVVEVDEGPPLEIIDVGSNADQNDEDNGESMTAQIGDSVTMKYVGKLDDGYCFDRGSLTFTLGAGDVIKGWDQGVPGMKLRSKRKLIVPSRLGYGKRGCAPDIPGNATLHFQVTLTDINRPN</sequence>
<dbReference type="InterPro" id="IPR005818">
    <property type="entry name" value="Histone_H1/H5_H15"/>
</dbReference>
<dbReference type="GO" id="GO:0003677">
    <property type="term" value="F:DNA binding"/>
    <property type="evidence" value="ECO:0007669"/>
    <property type="project" value="InterPro"/>
</dbReference>
<dbReference type="GO" id="GO:0003755">
    <property type="term" value="F:peptidyl-prolyl cis-trans isomerase activity"/>
    <property type="evidence" value="ECO:0007669"/>
    <property type="project" value="UniProtKB-KW"/>
</dbReference>
<evidence type="ECO:0000259" key="8">
    <source>
        <dbReference type="PROSITE" id="PS51504"/>
    </source>
</evidence>
<reference evidence="9" key="1">
    <citation type="submission" date="2020-06" db="EMBL/GenBank/DDBJ databases">
        <authorList>
            <consortium name="Plant Systems Biology data submission"/>
        </authorList>
    </citation>
    <scope>NUCLEOTIDE SEQUENCE</scope>
    <source>
        <strain evidence="9">D6</strain>
    </source>
</reference>
<comment type="caution">
    <text evidence="9">The sequence shown here is derived from an EMBL/GenBank/DDBJ whole genome shotgun (WGS) entry which is preliminary data.</text>
</comment>
<dbReference type="Gene3D" id="1.10.10.10">
    <property type="entry name" value="Winged helix-like DNA-binding domain superfamily/Winged helix DNA-binding domain"/>
    <property type="match status" value="1"/>
</dbReference>
<dbReference type="EC" id="5.2.1.8" evidence="2 5"/>
<comment type="catalytic activity">
    <reaction evidence="1 5">
        <text>[protein]-peptidylproline (omega=180) = [protein]-peptidylproline (omega=0)</text>
        <dbReference type="Rhea" id="RHEA:16237"/>
        <dbReference type="Rhea" id="RHEA-COMP:10747"/>
        <dbReference type="Rhea" id="RHEA-COMP:10748"/>
        <dbReference type="ChEBI" id="CHEBI:83833"/>
        <dbReference type="ChEBI" id="CHEBI:83834"/>
        <dbReference type="EC" id="5.2.1.8"/>
    </reaction>
</comment>
<evidence type="ECO:0000256" key="2">
    <source>
        <dbReference type="ARBA" id="ARBA00013194"/>
    </source>
</evidence>
<dbReference type="GO" id="GO:0005783">
    <property type="term" value="C:endoplasmic reticulum"/>
    <property type="evidence" value="ECO:0007669"/>
    <property type="project" value="TreeGrafter"/>
</dbReference>
<evidence type="ECO:0000259" key="7">
    <source>
        <dbReference type="PROSITE" id="PS50059"/>
    </source>
</evidence>
<dbReference type="EMBL" id="CAICTM010000019">
    <property type="protein sequence ID" value="CAB9497401.1"/>
    <property type="molecule type" value="Genomic_DNA"/>
</dbReference>
<dbReference type="InterPro" id="IPR036390">
    <property type="entry name" value="WH_DNA-bd_sf"/>
</dbReference>
<dbReference type="PANTHER" id="PTHR45779">
    <property type="entry name" value="PEPTIDYLPROLYL ISOMERASE"/>
    <property type="match status" value="1"/>
</dbReference>
<dbReference type="SMART" id="SM00526">
    <property type="entry name" value="H15"/>
    <property type="match status" value="1"/>
</dbReference>
<dbReference type="InterPro" id="IPR044609">
    <property type="entry name" value="FKBP2/11"/>
</dbReference>
<evidence type="ECO:0000256" key="5">
    <source>
        <dbReference type="PROSITE-ProRule" id="PRU00277"/>
    </source>
</evidence>
<dbReference type="Gene3D" id="3.10.50.40">
    <property type="match status" value="1"/>
</dbReference>
<feature type="domain" description="PPIase FKBP-type" evidence="7">
    <location>
        <begin position="155"/>
        <end position="238"/>
    </location>
</feature>
<dbReference type="Proteomes" id="UP001153069">
    <property type="component" value="Unassembled WGS sequence"/>
</dbReference>
<dbReference type="InterPro" id="IPR036388">
    <property type="entry name" value="WH-like_DNA-bd_sf"/>
</dbReference>
<protein>
    <recommendedName>
        <fullName evidence="2 5">peptidylprolyl isomerase</fullName>
        <ecNumber evidence="2 5">5.2.1.8</ecNumber>
    </recommendedName>
</protein>
<accession>A0A9N8DAY6</accession>
<keyword evidence="3 5" id="KW-0697">Rotamase</keyword>
<feature type="region of interest" description="Disordered" evidence="6">
    <location>
        <begin position="28"/>
        <end position="50"/>
    </location>
</feature>
<dbReference type="SUPFAM" id="SSF54534">
    <property type="entry name" value="FKBP-like"/>
    <property type="match status" value="1"/>
</dbReference>
<dbReference type="OrthoDB" id="1902587at2759"/>
<feature type="domain" description="H15" evidence="8">
    <location>
        <begin position="51"/>
        <end position="118"/>
    </location>
</feature>
<dbReference type="SUPFAM" id="SSF46785">
    <property type="entry name" value="Winged helix' DNA-binding domain"/>
    <property type="match status" value="1"/>
</dbReference>
<evidence type="ECO:0000256" key="6">
    <source>
        <dbReference type="SAM" id="MobiDB-lite"/>
    </source>
</evidence>
<keyword evidence="4 5" id="KW-0413">Isomerase</keyword>